<organism evidence="2 3">
    <name type="scientific">Rhodopseudomonas palustris</name>
    <dbReference type="NCBI Taxonomy" id="1076"/>
    <lineage>
        <taxon>Bacteria</taxon>
        <taxon>Pseudomonadati</taxon>
        <taxon>Pseudomonadota</taxon>
        <taxon>Alphaproteobacteria</taxon>
        <taxon>Hyphomicrobiales</taxon>
        <taxon>Nitrobacteraceae</taxon>
        <taxon>Rhodopseudomonas</taxon>
    </lineage>
</organism>
<gene>
    <name evidence="2" type="ORF">DNX69_05315</name>
</gene>
<comment type="caution">
    <text evidence="2">The sequence shown here is derived from an EMBL/GenBank/DDBJ whole genome shotgun (WGS) entry which is preliminary data.</text>
</comment>
<dbReference type="InterPro" id="IPR037914">
    <property type="entry name" value="SpoVT-AbrB_sf"/>
</dbReference>
<dbReference type="SUPFAM" id="SSF89447">
    <property type="entry name" value="AbrB/MazE/MraZ-like"/>
    <property type="match status" value="1"/>
</dbReference>
<protein>
    <submittedName>
        <fullName evidence="2">AbrB family transcriptional regulator</fullName>
    </submittedName>
</protein>
<dbReference type="OrthoDB" id="7160352at2"/>
<dbReference type="GO" id="GO:0003677">
    <property type="term" value="F:DNA binding"/>
    <property type="evidence" value="ECO:0007669"/>
    <property type="project" value="InterPro"/>
</dbReference>
<evidence type="ECO:0000313" key="2">
    <source>
        <dbReference type="EMBL" id="PZA12900.1"/>
    </source>
</evidence>
<name>A0A323UMQ6_RHOPL</name>
<feature type="domain" description="SpoVT-AbrB" evidence="1">
    <location>
        <begin position="10"/>
        <end position="55"/>
    </location>
</feature>
<dbReference type="Proteomes" id="UP000248134">
    <property type="component" value="Unassembled WGS sequence"/>
</dbReference>
<sequence>MAVPADKLTTTVSTKVQVILPKAIRQRRQWPAGTRLTVEETPDGVLLRPAPLFAATQPDQVYASLRFDGPPKSLDDMAAAVAAEARRRHARDDTNRISGI</sequence>
<accession>A0A323UMQ6</accession>
<evidence type="ECO:0000313" key="3">
    <source>
        <dbReference type="Proteomes" id="UP000248134"/>
    </source>
</evidence>
<dbReference type="InterPro" id="IPR007159">
    <property type="entry name" value="SpoVT-AbrB_dom"/>
</dbReference>
<proteinExistence type="predicted"/>
<dbReference type="SMART" id="SM00966">
    <property type="entry name" value="SpoVT_AbrB"/>
    <property type="match status" value="1"/>
</dbReference>
<reference evidence="2 3" key="1">
    <citation type="submission" date="2018-06" db="EMBL/GenBank/DDBJ databases">
        <title>Draft Whole-Genome Sequence of the purple photosynthetic bacterium Rhodospeudomonas palustris XCP.</title>
        <authorList>
            <person name="Rayyan A."/>
            <person name="Meyer T.E."/>
            <person name="Kyndt J.A."/>
        </authorList>
    </citation>
    <scope>NUCLEOTIDE SEQUENCE [LARGE SCALE GENOMIC DNA]</scope>
    <source>
        <strain evidence="2 3">XCP</strain>
    </source>
</reference>
<dbReference type="EMBL" id="QKQS01000008">
    <property type="protein sequence ID" value="PZA12900.1"/>
    <property type="molecule type" value="Genomic_DNA"/>
</dbReference>
<dbReference type="RefSeq" id="WP_110784985.1">
    <property type="nucleotide sequence ID" value="NZ_QKQS01000008.1"/>
</dbReference>
<evidence type="ECO:0000259" key="1">
    <source>
        <dbReference type="SMART" id="SM00966"/>
    </source>
</evidence>
<dbReference type="NCBIfam" id="TIGR01439">
    <property type="entry name" value="lp_hng_hel_AbrB"/>
    <property type="match status" value="1"/>
</dbReference>
<dbReference type="AlphaFoldDB" id="A0A323UMQ6"/>